<name>A0ABP5CWI2_9ACTN</name>
<evidence type="ECO:0008006" key="3">
    <source>
        <dbReference type="Google" id="ProtNLM"/>
    </source>
</evidence>
<protein>
    <recommendedName>
        <fullName evidence="3">Hydrophilic protein</fullName>
    </recommendedName>
</protein>
<dbReference type="EMBL" id="BAAAQM010000015">
    <property type="protein sequence ID" value="GAA1970139.1"/>
    <property type="molecule type" value="Genomic_DNA"/>
</dbReference>
<dbReference type="Proteomes" id="UP001499854">
    <property type="component" value="Unassembled WGS sequence"/>
</dbReference>
<comment type="caution">
    <text evidence="1">The sequence shown here is derived from an EMBL/GenBank/DDBJ whole genome shotgun (WGS) entry which is preliminary data.</text>
</comment>
<organism evidence="1 2">
    <name type="scientific">Catenulispora subtropica</name>
    <dbReference type="NCBI Taxonomy" id="450798"/>
    <lineage>
        <taxon>Bacteria</taxon>
        <taxon>Bacillati</taxon>
        <taxon>Actinomycetota</taxon>
        <taxon>Actinomycetes</taxon>
        <taxon>Catenulisporales</taxon>
        <taxon>Catenulisporaceae</taxon>
        <taxon>Catenulispora</taxon>
    </lineage>
</organism>
<reference evidence="2" key="1">
    <citation type="journal article" date="2019" name="Int. J. Syst. Evol. Microbiol.">
        <title>The Global Catalogue of Microorganisms (GCM) 10K type strain sequencing project: providing services to taxonomists for standard genome sequencing and annotation.</title>
        <authorList>
            <consortium name="The Broad Institute Genomics Platform"/>
            <consortium name="The Broad Institute Genome Sequencing Center for Infectious Disease"/>
            <person name="Wu L."/>
            <person name="Ma J."/>
        </authorList>
    </citation>
    <scope>NUCLEOTIDE SEQUENCE [LARGE SCALE GENOMIC DNA]</scope>
    <source>
        <strain evidence="2">JCM 16013</strain>
    </source>
</reference>
<sequence>MGTANGFTYDEHADGSVTILHHGRKAAVLRGDRAREFLDEVENGDAQLVMARWTGDYRRGNERTARNHPRNAGGR</sequence>
<gene>
    <name evidence="1" type="ORF">GCM10009838_31350</name>
</gene>
<evidence type="ECO:0000313" key="2">
    <source>
        <dbReference type="Proteomes" id="UP001499854"/>
    </source>
</evidence>
<keyword evidence="2" id="KW-1185">Reference proteome</keyword>
<dbReference type="RefSeq" id="WP_344657743.1">
    <property type="nucleotide sequence ID" value="NZ_BAAAQM010000015.1"/>
</dbReference>
<evidence type="ECO:0000313" key="1">
    <source>
        <dbReference type="EMBL" id="GAA1970139.1"/>
    </source>
</evidence>
<accession>A0ABP5CWI2</accession>
<proteinExistence type="predicted"/>